<evidence type="ECO:0000256" key="2">
    <source>
        <dbReference type="ARBA" id="ARBA00022692"/>
    </source>
</evidence>
<reference evidence="6 7" key="1">
    <citation type="journal article" date="2015" name="Sci. Rep.">
        <title>Genome of the facultative scuticociliatosis pathogen Pseudocohnilembus persalinus provides insight into its virulence through horizontal gene transfer.</title>
        <authorList>
            <person name="Xiong J."/>
            <person name="Wang G."/>
            <person name="Cheng J."/>
            <person name="Tian M."/>
            <person name="Pan X."/>
            <person name="Warren A."/>
            <person name="Jiang C."/>
            <person name="Yuan D."/>
            <person name="Miao W."/>
        </authorList>
    </citation>
    <scope>NUCLEOTIDE SEQUENCE [LARGE SCALE GENOMIC DNA]</scope>
    <source>
        <strain evidence="6">36N120E</strain>
    </source>
</reference>
<dbReference type="Pfam" id="PF01027">
    <property type="entry name" value="Bax1-I"/>
    <property type="match status" value="1"/>
</dbReference>
<organism evidence="6 7">
    <name type="scientific">Pseudocohnilembus persalinus</name>
    <name type="common">Ciliate</name>
    <dbReference type="NCBI Taxonomy" id="266149"/>
    <lineage>
        <taxon>Eukaryota</taxon>
        <taxon>Sar</taxon>
        <taxon>Alveolata</taxon>
        <taxon>Ciliophora</taxon>
        <taxon>Intramacronucleata</taxon>
        <taxon>Oligohymenophorea</taxon>
        <taxon>Scuticociliatia</taxon>
        <taxon>Philasterida</taxon>
        <taxon>Pseudocohnilembidae</taxon>
        <taxon>Pseudocohnilembus</taxon>
    </lineage>
</organism>
<keyword evidence="2 5" id="KW-0812">Transmembrane</keyword>
<comment type="caution">
    <text evidence="6">The sequence shown here is derived from an EMBL/GenBank/DDBJ whole genome shotgun (WGS) entry which is preliminary data.</text>
</comment>
<dbReference type="OrthoDB" id="304201at2759"/>
<gene>
    <name evidence="6" type="ORF">PPERSA_10908</name>
</gene>
<keyword evidence="7" id="KW-1185">Reference proteome</keyword>
<dbReference type="EMBL" id="LDAU01000006">
    <property type="protein sequence ID" value="KRX11141.1"/>
    <property type="molecule type" value="Genomic_DNA"/>
</dbReference>
<feature type="transmembrane region" description="Helical" evidence="5">
    <location>
        <begin position="209"/>
        <end position="230"/>
    </location>
</feature>
<dbReference type="GO" id="GO:0016020">
    <property type="term" value="C:membrane"/>
    <property type="evidence" value="ECO:0007669"/>
    <property type="project" value="UniProtKB-SubCell"/>
</dbReference>
<feature type="transmembrane region" description="Helical" evidence="5">
    <location>
        <begin position="34"/>
        <end position="53"/>
    </location>
</feature>
<feature type="transmembrane region" description="Helical" evidence="5">
    <location>
        <begin position="180"/>
        <end position="197"/>
    </location>
</feature>
<accession>A0A0V0RA30</accession>
<evidence type="ECO:0000256" key="3">
    <source>
        <dbReference type="ARBA" id="ARBA00022989"/>
    </source>
</evidence>
<name>A0A0V0RA30_PSEPJ</name>
<keyword evidence="3 5" id="KW-1133">Transmembrane helix</keyword>
<evidence type="ECO:0000256" key="5">
    <source>
        <dbReference type="SAM" id="Phobius"/>
    </source>
</evidence>
<evidence type="ECO:0000256" key="4">
    <source>
        <dbReference type="ARBA" id="ARBA00023136"/>
    </source>
</evidence>
<feature type="transmembrane region" description="Helical" evidence="5">
    <location>
        <begin position="150"/>
        <end position="168"/>
    </location>
</feature>
<keyword evidence="4 5" id="KW-0472">Membrane</keyword>
<evidence type="ECO:0000256" key="1">
    <source>
        <dbReference type="ARBA" id="ARBA00004141"/>
    </source>
</evidence>
<feature type="transmembrane region" description="Helical" evidence="5">
    <location>
        <begin position="65"/>
        <end position="86"/>
    </location>
</feature>
<protein>
    <submittedName>
        <fullName evidence="6">Uncharacterized protein</fullName>
    </submittedName>
</protein>
<dbReference type="InParanoid" id="A0A0V0RA30"/>
<feature type="transmembrane region" description="Helical" evidence="5">
    <location>
        <begin position="127"/>
        <end position="144"/>
    </location>
</feature>
<proteinExistence type="predicted"/>
<comment type="subcellular location">
    <subcellularLocation>
        <location evidence="1">Membrane</location>
        <topology evidence="1">Multi-pass membrane protein</topology>
    </subcellularLocation>
</comment>
<evidence type="ECO:0000313" key="7">
    <source>
        <dbReference type="Proteomes" id="UP000054937"/>
    </source>
</evidence>
<feature type="transmembrane region" description="Helical" evidence="5">
    <location>
        <begin position="98"/>
        <end position="115"/>
    </location>
</feature>
<evidence type="ECO:0000313" key="6">
    <source>
        <dbReference type="EMBL" id="KRX11141.1"/>
    </source>
</evidence>
<dbReference type="Proteomes" id="UP000054937">
    <property type="component" value="Unassembled WGS sequence"/>
</dbReference>
<dbReference type="AlphaFoldDB" id="A0A0V0RA30"/>
<sequence length="245" mass="27630">MLGESNIGAHSRLQEEYQEHQQGADSRILYLRKMYALVFIQLISAAGICHLAIINQGFADWIETYVGFTFWAALVILVGIQLSVLFVRQSVSKAPLNIVFYILHVVCFAFVFANFEIGGDGEMLTHGLYFFSLVIFSLLIHVLFAKNEITFQSVALYVLGAVYLATLYSEIFIPDLQGKSLYILSIITVLWGFYNVWENETIVGSRNEWSTACPFIGAVSVYLNIFSLFLRLVDLIQSLIVKARA</sequence>
<dbReference type="InterPro" id="IPR006214">
    <property type="entry name" value="Bax_inhibitor_1-related"/>
</dbReference>